<comment type="caution">
    <text evidence="1">The sequence shown here is derived from an EMBL/GenBank/DDBJ whole genome shotgun (WGS) entry which is preliminary data.</text>
</comment>
<gene>
    <name evidence="1" type="ORF">GSLYS_00010737001</name>
</gene>
<evidence type="ECO:0000313" key="1">
    <source>
        <dbReference type="EMBL" id="CAL1536824.1"/>
    </source>
</evidence>
<reference evidence="1 2" key="1">
    <citation type="submission" date="2024-04" db="EMBL/GenBank/DDBJ databases">
        <authorList>
            <consortium name="Genoscope - CEA"/>
            <person name="William W."/>
        </authorList>
    </citation>
    <scope>NUCLEOTIDE SEQUENCE [LARGE SCALE GENOMIC DNA]</scope>
</reference>
<sequence>MVCQVTKFSRFVEMLKLKQSCLLCPGLGQRALMSHLSFSGRSEEMMTYCYQNVVRAQLLPNQAEVVSRHLMLAKNRYWRNHPRARCYHLLYHLEATEMRKR</sequence>
<keyword evidence="2" id="KW-1185">Reference proteome</keyword>
<accession>A0AAV2HTM8</accession>
<protein>
    <submittedName>
        <fullName evidence="1">Uncharacterized protein</fullName>
    </submittedName>
</protein>
<dbReference type="AlphaFoldDB" id="A0AAV2HTM8"/>
<dbReference type="Proteomes" id="UP001497497">
    <property type="component" value="Unassembled WGS sequence"/>
</dbReference>
<proteinExistence type="predicted"/>
<evidence type="ECO:0000313" key="2">
    <source>
        <dbReference type="Proteomes" id="UP001497497"/>
    </source>
</evidence>
<organism evidence="1 2">
    <name type="scientific">Lymnaea stagnalis</name>
    <name type="common">Great pond snail</name>
    <name type="synonym">Helix stagnalis</name>
    <dbReference type="NCBI Taxonomy" id="6523"/>
    <lineage>
        <taxon>Eukaryota</taxon>
        <taxon>Metazoa</taxon>
        <taxon>Spiralia</taxon>
        <taxon>Lophotrochozoa</taxon>
        <taxon>Mollusca</taxon>
        <taxon>Gastropoda</taxon>
        <taxon>Heterobranchia</taxon>
        <taxon>Euthyneura</taxon>
        <taxon>Panpulmonata</taxon>
        <taxon>Hygrophila</taxon>
        <taxon>Lymnaeoidea</taxon>
        <taxon>Lymnaeidae</taxon>
        <taxon>Lymnaea</taxon>
    </lineage>
</organism>
<dbReference type="EMBL" id="CAXITT010000240">
    <property type="protein sequence ID" value="CAL1536824.1"/>
    <property type="molecule type" value="Genomic_DNA"/>
</dbReference>
<name>A0AAV2HTM8_LYMST</name>